<feature type="signal peptide" evidence="1">
    <location>
        <begin position="1"/>
        <end position="22"/>
    </location>
</feature>
<feature type="chain" id="PRO_5001847876" evidence="1">
    <location>
        <begin position="23"/>
        <end position="115"/>
    </location>
</feature>
<accession>A0A089NP10</accession>
<dbReference type="eggNOG" id="ENOG5031QHS">
    <property type="taxonomic scope" value="Bacteria"/>
</dbReference>
<dbReference type="STRING" id="693986.MOC_1901"/>
<dbReference type="HOGENOM" id="CLU_2193867_0_0_5"/>
<dbReference type="Proteomes" id="UP000029492">
    <property type="component" value="Chromosome"/>
</dbReference>
<proteinExistence type="predicted"/>
<keyword evidence="1" id="KW-0732">Signal</keyword>
<evidence type="ECO:0000313" key="2">
    <source>
        <dbReference type="EMBL" id="AIQ89656.1"/>
    </source>
</evidence>
<name>A0A089NP10_9HYPH</name>
<dbReference type="RefSeq" id="WP_043756681.1">
    <property type="nucleotide sequence ID" value="NZ_CP003811.1"/>
</dbReference>
<protein>
    <submittedName>
        <fullName evidence="2">Protein of unassigned function</fullName>
    </submittedName>
</protein>
<keyword evidence="3" id="KW-1185">Reference proteome</keyword>
<dbReference type="KEGG" id="mor:MOC_1901"/>
<gene>
    <name evidence="2" type="ORF">MOC_1901</name>
</gene>
<reference evidence="2 3" key="1">
    <citation type="journal article" date="2014" name="PLoS ONE">
        <title>Genome Information of Methylobacterium oryzae, a Plant-Probiotic Methylotroph in the Phyllosphere.</title>
        <authorList>
            <person name="Kwak M.J."/>
            <person name="Jeong H."/>
            <person name="Madhaiyan M."/>
            <person name="Lee Y."/>
            <person name="Sa T.M."/>
            <person name="Oh T.K."/>
            <person name="Kim J.F."/>
        </authorList>
    </citation>
    <scope>NUCLEOTIDE SEQUENCE [LARGE SCALE GENOMIC DNA]</scope>
    <source>
        <strain evidence="2 3">CBMB20</strain>
    </source>
</reference>
<dbReference type="EMBL" id="CP003811">
    <property type="protein sequence ID" value="AIQ89656.1"/>
    <property type="molecule type" value="Genomic_DNA"/>
</dbReference>
<organism evidence="2 3">
    <name type="scientific">Methylobacterium oryzae CBMB20</name>
    <dbReference type="NCBI Taxonomy" id="693986"/>
    <lineage>
        <taxon>Bacteria</taxon>
        <taxon>Pseudomonadati</taxon>
        <taxon>Pseudomonadota</taxon>
        <taxon>Alphaproteobacteria</taxon>
        <taxon>Hyphomicrobiales</taxon>
        <taxon>Methylobacteriaceae</taxon>
        <taxon>Methylobacterium</taxon>
    </lineage>
</organism>
<dbReference type="AlphaFoldDB" id="A0A089NP10"/>
<evidence type="ECO:0000256" key="1">
    <source>
        <dbReference type="SAM" id="SignalP"/>
    </source>
</evidence>
<sequence>MRPASRALLALALALPAGAAQAQVQQNDPNAANASFALQGQIRALNQQRVSDFNTLNQTIQRNVQFESFGPVLPYRGIRGGVRRGIHGGRHLGRHGGGLRGSVNTGVNTGVCIGC</sequence>
<evidence type="ECO:0000313" key="3">
    <source>
        <dbReference type="Proteomes" id="UP000029492"/>
    </source>
</evidence>